<accession>A0A1V9FJF0</accession>
<name>A0A1V9FJF0_9BACT</name>
<proteinExistence type="predicted"/>
<dbReference type="PANTHER" id="PTHR11669:SF8">
    <property type="entry name" value="DNA POLYMERASE III SUBUNIT DELTA"/>
    <property type="match status" value="1"/>
</dbReference>
<dbReference type="GO" id="GO:0006261">
    <property type="term" value="P:DNA-templated DNA replication"/>
    <property type="evidence" value="ECO:0007669"/>
    <property type="project" value="TreeGrafter"/>
</dbReference>
<evidence type="ECO:0000313" key="2">
    <source>
        <dbReference type="Proteomes" id="UP000192276"/>
    </source>
</evidence>
<sequence length="404" mass="45648">MLFKNVIGQADAKLHLANMVQQDRISHALLFLGKEGVGALPLAIAFAQYVVCEKVNRKAATEQAGPSLFGDEPPAAPRPGAGMLDSCGECPSCQKMQQLMHPDVHYSYPVIPRKPGDKPLSSDYISEWREFIAKYPYGNSYDWLQFIGAENKQGNITAYECNDIIRKLSLKSFESGFKILLMWMPEYLGNEGNKLLKLIEEPPPDTLFILVAENESLILQTILSRTQLVKIPALTHQEISAALIEKAKMAEDPARQIALIAEGNYREALQLMQHADEDWQSLLRDWLNAILKNGPIAQVKWIDEVSKLGREKQKQFLRYFTHLLEQAIRLHAMGPANLHLPDKEKDFAGRLNKIAAFNQQQAIIEELDKATYYIERNANAKMLFHALTIKLYHIIANKQTATVI</sequence>
<keyword evidence="2" id="KW-1185">Reference proteome</keyword>
<dbReference type="OrthoDB" id="9811073at2"/>
<evidence type="ECO:0008006" key="3">
    <source>
        <dbReference type="Google" id="ProtNLM"/>
    </source>
</evidence>
<gene>
    <name evidence="1" type="ORF">A4R26_03245</name>
</gene>
<dbReference type="AlphaFoldDB" id="A0A1V9FJF0"/>
<dbReference type="Pfam" id="PF13177">
    <property type="entry name" value="DNA_pol3_delta2"/>
    <property type="match status" value="2"/>
</dbReference>
<dbReference type="InterPro" id="IPR027417">
    <property type="entry name" value="P-loop_NTPase"/>
</dbReference>
<comment type="caution">
    <text evidence="1">The sequence shown here is derived from an EMBL/GenBank/DDBJ whole genome shotgun (WGS) entry which is preliminary data.</text>
</comment>
<dbReference type="RefSeq" id="WP_081165794.1">
    <property type="nucleotide sequence ID" value="NZ_LWBP01000188.1"/>
</dbReference>
<organism evidence="1 2">
    <name type="scientific">Niastella populi</name>
    <dbReference type="NCBI Taxonomy" id="550983"/>
    <lineage>
        <taxon>Bacteria</taxon>
        <taxon>Pseudomonadati</taxon>
        <taxon>Bacteroidota</taxon>
        <taxon>Chitinophagia</taxon>
        <taxon>Chitinophagales</taxon>
        <taxon>Chitinophagaceae</taxon>
        <taxon>Niastella</taxon>
    </lineage>
</organism>
<dbReference type="STRING" id="550983.A4R26_03245"/>
<dbReference type="PANTHER" id="PTHR11669">
    <property type="entry name" value="REPLICATION FACTOR C / DNA POLYMERASE III GAMMA-TAU SUBUNIT"/>
    <property type="match status" value="1"/>
</dbReference>
<evidence type="ECO:0000313" key="1">
    <source>
        <dbReference type="EMBL" id="OQP58485.1"/>
    </source>
</evidence>
<protein>
    <recommendedName>
        <fullName evidence="3">DNA polymerase III subunit delta</fullName>
    </recommendedName>
</protein>
<dbReference type="Gene3D" id="3.40.50.300">
    <property type="entry name" value="P-loop containing nucleotide triphosphate hydrolases"/>
    <property type="match status" value="1"/>
</dbReference>
<dbReference type="Proteomes" id="UP000192276">
    <property type="component" value="Unassembled WGS sequence"/>
</dbReference>
<dbReference type="EMBL" id="LWBP01000188">
    <property type="protein sequence ID" value="OQP58485.1"/>
    <property type="molecule type" value="Genomic_DNA"/>
</dbReference>
<reference evidence="2" key="1">
    <citation type="submission" date="2016-04" db="EMBL/GenBank/DDBJ databases">
        <authorList>
            <person name="Chen L."/>
            <person name="Zhuang W."/>
            <person name="Wang G."/>
        </authorList>
    </citation>
    <scope>NUCLEOTIDE SEQUENCE [LARGE SCALE GENOMIC DNA]</scope>
    <source>
        <strain evidence="2">208</strain>
    </source>
</reference>
<dbReference type="SUPFAM" id="SSF52540">
    <property type="entry name" value="P-loop containing nucleoside triphosphate hydrolases"/>
    <property type="match status" value="1"/>
</dbReference>
<dbReference type="InterPro" id="IPR050238">
    <property type="entry name" value="DNA_Rep/Repair_Clamp_Loader"/>
</dbReference>